<evidence type="ECO:0000313" key="2">
    <source>
        <dbReference type="EMBL" id="MQM05829.1"/>
    </source>
</evidence>
<keyword evidence="3" id="KW-1185">Reference proteome</keyword>
<sequence>MLNDDVDSTGFYSANERDVRYESYDYTLPTDYNPWSIGYGVIVANQDIIEVHVQGYNPLITIRNSVPLMYLPLLEDLDRASRYSWGGATLGYLYRQLSIACKSDAKAICGSLTLLQMWHCRTNYIIPPDEESVGIGRVEYMA</sequence>
<evidence type="ECO:0000313" key="3">
    <source>
        <dbReference type="Proteomes" id="UP000652761"/>
    </source>
</evidence>
<dbReference type="PANTHER" id="PTHR46033">
    <property type="entry name" value="PROTEIN MAIN-LIKE 2"/>
    <property type="match status" value="1"/>
</dbReference>
<evidence type="ECO:0000259" key="1">
    <source>
        <dbReference type="Pfam" id="PF10536"/>
    </source>
</evidence>
<accession>A0A843W8N7</accession>
<dbReference type="PANTHER" id="PTHR46033:SF8">
    <property type="entry name" value="PROTEIN MAINTENANCE OF MERISTEMS-LIKE"/>
    <property type="match status" value="1"/>
</dbReference>
<dbReference type="InterPro" id="IPR044824">
    <property type="entry name" value="MAIN-like"/>
</dbReference>
<protein>
    <recommendedName>
        <fullName evidence="1">Aminotransferase-like plant mobile domain-containing protein</fullName>
    </recommendedName>
</protein>
<dbReference type="GO" id="GO:0010073">
    <property type="term" value="P:meristem maintenance"/>
    <property type="evidence" value="ECO:0007669"/>
    <property type="project" value="InterPro"/>
</dbReference>
<dbReference type="OrthoDB" id="593744at2759"/>
<feature type="domain" description="Aminotransferase-like plant mobile" evidence="1">
    <location>
        <begin position="63"/>
        <end position="119"/>
    </location>
</feature>
<dbReference type="InterPro" id="IPR019557">
    <property type="entry name" value="AminoTfrase-like_pln_mobile"/>
</dbReference>
<dbReference type="Proteomes" id="UP000652761">
    <property type="component" value="Unassembled WGS sequence"/>
</dbReference>
<reference evidence="2" key="1">
    <citation type="submission" date="2017-07" db="EMBL/GenBank/DDBJ databases">
        <title>Taro Niue Genome Assembly and Annotation.</title>
        <authorList>
            <person name="Atibalentja N."/>
            <person name="Keating K."/>
            <person name="Fields C.J."/>
        </authorList>
    </citation>
    <scope>NUCLEOTIDE SEQUENCE</scope>
    <source>
        <strain evidence="2">Niue_2</strain>
        <tissue evidence="2">Leaf</tissue>
    </source>
</reference>
<dbReference type="EMBL" id="NMUH01003484">
    <property type="protein sequence ID" value="MQM05829.1"/>
    <property type="molecule type" value="Genomic_DNA"/>
</dbReference>
<comment type="caution">
    <text evidence="2">The sequence shown here is derived from an EMBL/GenBank/DDBJ whole genome shotgun (WGS) entry which is preliminary data.</text>
</comment>
<proteinExistence type="predicted"/>
<name>A0A843W8N7_COLES</name>
<dbReference type="AlphaFoldDB" id="A0A843W8N7"/>
<gene>
    <name evidence="2" type="ORF">Taro_038643</name>
</gene>
<organism evidence="2 3">
    <name type="scientific">Colocasia esculenta</name>
    <name type="common">Wild taro</name>
    <name type="synonym">Arum esculentum</name>
    <dbReference type="NCBI Taxonomy" id="4460"/>
    <lineage>
        <taxon>Eukaryota</taxon>
        <taxon>Viridiplantae</taxon>
        <taxon>Streptophyta</taxon>
        <taxon>Embryophyta</taxon>
        <taxon>Tracheophyta</taxon>
        <taxon>Spermatophyta</taxon>
        <taxon>Magnoliopsida</taxon>
        <taxon>Liliopsida</taxon>
        <taxon>Araceae</taxon>
        <taxon>Aroideae</taxon>
        <taxon>Colocasieae</taxon>
        <taxon>Colocasia</taxon>
    </lineage>
</organism>
<dbReference type="Pfam" id="PF10536">
    <property type="entry name" value="PMD"/>
    <property type="match status" value="1"/>
</dbReference>